<evidence type="ECO:0000256" key="2">
    <source>
        <dbReference type="SAM" id="Phobius"/>
    </source>
</evidence>
<organism evidence="3 4">
    <name type="scientific">Sphingomonas baiyangensis</name>
    <dbReference type="NCBI Taxonomy" id="2572576"/>
    <lineage>
        <taxon>Bacteria</taxon>
        <taxon>Pseudomonadati</taxon>
        <taxon>Pseudomonadota</taxon>
        <taxon>Alphaproteobacteria</taxon>
        <taxon>Sphingomonadales</taxon>
        <taxon>Sphingomonadaceae</taxon>
        <taxon>Sphingomonas</taxon>
    </lineage>
</organism>
<sequence>MRCCSRSSPSRARARSSTAEASRGLARRAIVPIWRGNTPTRRAGLLTIIQILQVLLDLAWWIIIIQAVLSWLFAFNVINTGNEFVRSIWQGLQVVTEPIYRPIRRILPDFGALDVSPIVVLVLIAIIDIVLNRLAANIATGGAVPL</sequence>
<evidence type="ECO:0000256" key="1">
    <source>
        <dbReference type="SAM" id="MobiDB-lite"/>
    </source>
</evidence>
<comment type="caution">
    <text evidence="3">The sequence shown here is derived from an EMBL/GenBank/DDBJ whole genome shotgun (WGS) entry which is preliminary data.</text>
</comment>
<keyword evidence="4" id="KW-1185">Reference proteome</keyword>
<dbReference type="EMBL" id="SWKR01000001">
    <property type="protein sequence ID" value="TKD53165.1"/>
    <property type="molecule type" value="Genomic_DNA"/>
</dbReference>
<dbReference type="InterPro" id="IPR003425">
    <property type="entry name" value="CCB3/YggT"/>
</dbReference>
<feature type="transmembrane region" description="Helical" evidence="2">
    <location>
        <begin position="110"/>
        <end position="131"/>
    </location>
</feature>
<name>A0A4U1L9P3_9SPHN</name>
<dbReference type="Pfam" id="PF02325">
    <property type="entry name" value="CCB3_YggT"/>
    <property type="match status" value="1"/>
</dbReference>
<dbReference type="AlphaFoldDB" id="A0A4U1L9P3"/>
<keyword evidence="2" id="KW-1133">Transmembrane helix</keyword>
<reference evidence="3 4" key="1">
    <citation type="submission" date="2019-04" db="EMBL/GenBank/DDBJ databases">
        <authorList>
            <person name="Yang Y."/>
            <person name="Wei D."/>
        </authorList>
    </citation>
    <scope>NUCLEOTIDE SEQUENCE [LARGE SCALE GENOMIC DNA]</scope>
    <source>
        <strain evidence="3 4">L-1-4w-11</strain>
    </source>
</reference>
<accession>A0A4U1L9P3</accession>
<gene>
    <name evidence="3" type="ORF">FBR43_02195</name>
</gene>
<dbReference type="GO" id="GO:0016020">
    <property type="term" value="C:membrane"/>
    <property type="evidence" value="ECO:0007669"/>
    <property type="project" value="InterPro"/>
</dbReference>
<proteinExistence type="predicted"/>
<protein>
    <submittedName>
        <fullName evidence="3">YggT family protein</fullName>
    </submittedName>
</protein>
<keyword evidence="2" id="KW-0472">Membrane</keyword>
<keyword evidence="2" id="KW-0812">Transmembrane</keyword>
<feature type="region of interest" description="Disordered" evidence="1">
    <location>
        <begin position="1"/>
        <end position="20"/>
    </location>
</feature>
<dbReference type="OrthoDB" id="9814445at2"/>
<evidence type="ECO:0000313" key="4">
    <source>
        <dbReference type="Proteomes" id="UP000309138"/>
    </source>
</evidence>
<evidence type="ECO:0000313" key="3">
    <source>
        <dbReference type="EMBL" id="TKD53165.1"/>
    </source>
</evidence>
<dbReference type="Proteomes" id="UP000309138">
    <property type="component" value="Unassembled WGS sequence"/>
</dbReference>